<dbReference type="Gene3D" id="3.40.50.1820">
    <property type="entry name" value="alpha/beta hydrolase"/>
    <property type="match status" value="1"/>
</dbReference>
<name>A0A803RA20_CANSA</name>
<organism evidence="5 6">
    <name type="scientific">Cannabis sativa</name>
    <name type="common">Hemp</name>
    <name type="synonym">Marijuana</name>
    <dbReference type="NCBI Taxonomy" id="3483"/>
    <lineage>
        <taxon>Eukaryota</taxon>
        <taxon>Viridiplantae</taxon>
        <taxon>Streptophyta</taxon>
        <taxon>Embryophyta</taxon>
        <taxon>Tracheophyta</taxon>
        <taxon>Spermatophyta</taxon>
        <taxon>Magnoliopsida</taxon>
        <taxon>eudicotyledons</taxon>
        <taxon>Gunneridae</taxon>
        <taxon>Pentapetalae</taxon>
        <taxon>rosids</taxon>
        <taxon>fabids</taxon>
        <taxon>Rosales</taxon>
        <taxon>Cannabaceae</taxon>
        <taxon>Cannabis</taxon>
    </lineage>
</organism>
<keyword evidence="3" id="KW-0964">Secreted</keyword>
<dbReference type="PROSITE" id="PS00131">
    <property type="entry name" value="CARBOXYPEPT_SER_SER"/>
    <property type="match status" value="1"/>
</dbReference>
<dbReference type="PANTHER" id="PTHR11802">
    <property type="entry name" value="SERINE PROTEASE FAMILY S10 SERINE CARBOXYPEPTIDASE"/>
    <property type="match status" value="1"/>
</dbReference>
<evidence type="ECO:0000256" key="4">
    <source>
        <dbReference type="RuleBase" id="RU361156"/>
    </source>
</evidence>
<evidence type="ECO:0000256" key="2">
    <source>
        <dbReference type="ARBA" id="ARBA00009431"/>
    </source>
</evidence>
<evidence type="ECO:0000256" key="1">
    <source>
        <dbReference type="ARBA" id="ARBA00004613"/>
    </source>
</evidence>
<feature type="signal peptide" evidence="4">
    <location>
        <begin position="1"/>
        <end position="26"/>
    </location>
</feature>
<keyword evidence="4" id="KW-0645">Protease</keyword>
<protein>
    <recommendedName>
        <fullName evidence="4">Carboxypeptidase</fullName>
        <ecNumber evidence="4">3.4.16.-</ecNumber>
    </recommendedName>
</protein>
<accession>A0A803RA20</accession>
<dbReference type="PANTHER" id="PTHR11802:SF281">
    <property type="entry name" value="CARBOXYPEPTIDASE"/>
    <property type="match status" value="1"/>
</dbReference>
<evidence type="ECO:0000313" key="6">
    <source>
        <dbReference type="Proteomes" id="UP000596661"/>
    </source>
</evidence>
<dbReference type="PRINTS" id="PR00724">
    <property type="entry name" value="CRBOXYPTASEC"/>
</dbReference>
<evidence type="ECO:0000256" key="3">
    <source>
        <dbReference type="ARBA" id="ARBA00022525"/>
    </source>
</evidence>
<sequence length="246" mass="27526">MQLQPLLAVLKSIALIIIIQEILLNGDSISEAAKITSFPGQPPVNFQQYSGYIAVSKNPKRQLFYYFVEAEANPDSKPLVLWLNGGPGCSSIGAGAFCEHGPFKPIGNTLLKNDYSWNKEANMIYLDSPAGVGFSYSANKSFYTEVNDEKTAQDNLMFLKRWFIQFPNYKNRAFFITGESYGGHYVPQLAQLIVQSKASINLKGIAIQVMKWPIQCVTIQHIGDKFKLMETSALFVLKYGEKCQTK</sequence>
<dbReference type="EC" id="3.4.16.-" evidence="4"/>
<dbReference type="GO" id="GO:0005576">
    <property type="term" value="C:extracellular region"/>
    <property type="evidence" value="ECO:0007669"/>
    <property type="project" value="UniProtKB-SubCell"/>
</dbReference>
<comment type="similarity">
    <text evidence="2 4">Belongs to the peptidase S10 family.</text>
</comment>
<dbReference type="SUPFAM" id="SSF53474">
    <property type="entry name" value="alpha/beta-Hydrolases"/>
    <property type="match status" value="1"/>
</dbReference>
<dbReference type="InterPro" id="IPR029058">
    <property type="entry name" value="AB_hydrolase_fold"/>
</dbReference>
<evidence type="ECO:0000313" key="5">
    <source>
        <dbReference type="EnsemblPlants" id="cds.novel_model_6901_5bd9a17a.1.5bd9b13d"/>
    </source>
</evidence>
<dbReference type="InterPro" id="IPR018202">
    <property type="entry name" value="Ser_caboxypep_ser_AS"/>
</dbReference>
<dbReference type="EMBL" id="UZAU01000810">
    <property type="status" value="NOT_ANNOTATED_CDS"/>
    <property type="molecule type" value="Genomic_DNA"/>
</dbReference>
<comment type="subcellular location">
    <subcellularLocation>
        <location evidence="1">Secreted</location>
    </subcellularLocation>
</comment>
<keyword evidence="6" id="KW-1185">Reference proteome</keyword>
<dbReference type="Gramene" id="novel_model_6901_5bd9a17a.1.5bd9b13d">
    <property type="protein sequence ID" value="cds.novel_model_6901_5bd9a17a.1.5bd9b13d"/>
    <property type="gene ID" value="novel_gene_3643_5bd9a17a"/>
</dbReference>
<keyword evidence="4" id="KW-0732">Signal</keyword>
<dbReference type="InterPro" id="IPR001563">
    <property type="entry name" value="Peptidase_S10"/>
</dbReference>
<dbReference type="AlphaFoldDB" id="A0A803RA20"/>
<dbReference type="Pfam" id="PF00450">
    <property type="entry name" value="Peptidase_S10"/>
    <property type="match status" value="1"/>
</dbReference>
<dbReference type="EnsemblPlants" id="novel_model_6901_5bd9a17a.1.5bd9b13d">
    <property type="protein sequence ID" value="cds.novel_model_6901_5bd9a17a.1.5bd9b13d"/>
    <property type="gene ID" value="novel_gene_3643_5bd9a17a"/>
</dbReference>
<dbReference type="Proteomes" id="UP000596661">
    <property type="component" value="Unassembled WGS sequence"/>
</dbReference>
<reference evidence="5" key="1">
    <citation type="submission" date="2021-03" db="UniProtKB">
        <authorList>
            <consortium name="EnsemblPlants"/>
        </authorList>
    </citation>
    <scope>IDENTIFICATION</scope>
</reference>
<dbReference type="GO" id="GO:0005773">
    <property type="term" value="C:vacuole"/>
    <property type="evidence" value="ECO:0007669"/>
    <property type="project" value="TreeGrafter"/>
</dbReference>
<proteinExistence type="inferred from homology"/>
<dbReference type="GO" id="GO:0006508">
    <property type="term" value="P:proteolysis"/>
    <property type="evidence" value="ECO:0007669"/>
    <property type="project" value="UniProtKB-KW"/>
</dbReference>
<feature type="chain" id="PRO_5031599575" description="Carboxypeptidase" evidence="4">
    <location>
        <begin position="27"/>
        <end position="246"/>
    </location>
</feature>
<keyword evidence="4" id="KW-0121">Carboxypeptidase</keyword>
<dbReference type="GO" id="GO:0004185">
    <property type="term" value="F:serine-type carboxypeptidase activity"/>
    <property type="evidence" value="ECO:0007669"/>
    <property type="project" value="UniProtKB-UniRule"/>
</dbReference>
<keyword evidence="4" id="KW-0378">Hydrolase</keyword>